<dbReference type="EMBL" id="BLAY01000160">
    <property type="protein sequence ID" value="GET42352.1"/>
    <property type="molecule type" value="Genomic_DNA"/>
</dbReference>
<name>A0AAV3XPE9_9CYAN</name>
<dbReference type="AlphaFoldDB" id="A0AAV3XPE9"/>
<evidence type="ECO:0000313" key="2">
    <source>
        <dbReference type="Proteomes" id="UP001050975"/>
    </source>
</evidence>
<sequence>MIPTQQTYREKLYPWSIIRHLPNMQRITVARFRRRNDALDHLQVLRRLIPNADLTVIFDAPVTNTEVLTSRRLHNRG</sequence>
<organism evidence="1 2">
    <name type="scientific">Microseira wollei NIES-4236</name>
    <dbReference type="NCBI Taxonomy" id="2530354"/>
    <lineage>
        <taxon>Bacteria</taxon>
        <taxon>Bacillati</taxon>
        <taxon>Cyanobacteriota</taxon>
        <taxon>Cyanophyceae</taxon>
        <taxon>Oscillatoriophycideae</taxon>
        <taxon>Aerosakkonematales</taxon>
        <taxon>Aerosakkonemataceae</taxon>
        <taxon>Microseira</taxon>
    </lineage>
</organism>
<evidence type="ECO:0000313" key="1">
    <source>
        <dbReference type="EMBL" id="GET42352.1"/>
    </source>
</evidence>
<dbReference type="Proteomes" id="UP001050975">
    <property type="component" value="Unassembled WGS sequence"/>
</dbReference>
<dbReference type="RefSeq" id="WP_226589734.1">
    <property type="nucleotide sequence ID" value="NZ_BLAY01000160.1"/>
</dbReference>
<evidence type="ECO:0008006" key="3">
    <source>
        <dbReference type="Google" id="ProtNLM"/>
    </source>
</evidence>
<protein>
    <recommendedName>
        <fullName evidence="3">Transposase</fullName>
    </recommendedName>
</protein>
<comment type="caution">
    <text evidence="1">The sequence shown here is derived from an EMBL/GenBank/DDBJ whole genome shotgun (WGS) entry which is preliminary data.</text>
</comment>
<accession>A0AAV3XPE9</accession>
<reference evidence="1" key="1">
    <citation type="submission" date="2019-10" db="EMBL/GenBank/DDBJ databases">
        <title>Draft genome sequece of Microseira wollei NIES-4236.</title>
        <authorList>
            <person name="Yamaguchi H."/>
            <person name="Suzuki S."/>
            <person name="Kawachi M."/>
        </authorList>
    </citation>
    <scope>NUCLEOTIDE SEQUENCE</scope>
    <source>
        <strain evidence="1">NIES-4236</strain>
    </source>
</reference>
<keyword evidence="2" id="KW-1185">Reference proteome</keyword>
<proteinExistence type="predicted"/>
<gene>
    <name evidence="1" type="ORF">MiSe_71690</name>
</gene>